<gene>
    <name evidence="1" type="ORF">LCGC14_1290560</name>
</gene>
<reference evidence="1" key="1">
    <citation type="journal article" date="2015" name="Nature">
        <title>Complex archaea that bridge the gap between prokaryotes and eukaryotes.</title>
        <authorList>
            <person name="Spang A."/>
            <person name="Saw J.H."/>
            <person name="Jorgensen S.L."/>
            <person name="Zaremba-Niedzwiedzka K."/>
            <person name="Martijn J."/>
            <person name="Lind A.E."/>
            <person name="van Eijk R."/>
            <person name="Schleper C."/>
            <person name="Guy L."/>
            <person name="Ettema T.J."/>
        </authorList>
    </citation>
    <scope>NUCLEOTIDE SEQUENCE</scope>
</reference>
<dbReference type="AlphaFoldDB" id="A0A0F9N974"/>
<sequence>MEISVQKILETAQEIVPEIDLNLQNDGDMLQFNMVPLNFWHSYFNSMDVACLGLKEKLSVFPDIDIVEEADCLVDDVGCLLGCISIFYSCLLRDLDKFAQSENEREDKLKKFRRSIYRNRPKES</sequence>
<evidence type="ECO:0000313" key="1">
    <source>
        <dbReference type="EMBL" id="KKM85285.1"/>
    </source>
</evidence>
<organism evidence="1">
    <name type="scientific">marine sediment metagenome</name>
    <dbReference type="NCBI Taxonomy" id="412755"/>
    <lineage>
        <taxon>unclassified sequences</taxon>
        <taxon>metagenomes</taxon>
        <taxon>ecological metagenomes</taxon>
    </lineage>
</organism>
<proteinExistence type="predicted"/>
<dbReference type="EMBL" id="LAZR01007436">
    <property type="protein sequence ID" value="KKM85285.1"/>
    <property type="molecule type" value="Genomic_DNA"/>
</dbReference>
<comment type="caution">
    <text evidence="1">The sequence shown here is derived from an EMBL/GenBank/DDBJ whole genome shotgun (WGS) entry which is preliminary data.</text>
</comment>
<accession>A0A0F9N974</accession>
<name>A0A0F9N974_9ZZZZ</name>
<protein>
    <submittedName>
        <fullName evidence="1">Uncharacterized protein</fullName>
    </submittedName>
</protein>